<evidence type="ECO:0000313" key="4">
    <source>
        <dbReference type="Proteomes" id="UP001564657"/>
    </source>
</evidence>
<feature type="domain" description="HTH cro/C1-type" evidence="2">
    <location>
        <begin position="67"/>
        <end position="121"/>
    </location>
</feature>
<dbReference type="CDD" id="cd00093">
    <property type="entry name" value="HTH_XRE"/>
    <property type="match status" value="1"/>
</dbReference>
<name>A0ABV4BP68_9CLOT</name>
<dbReference type="Proteomes" id="UP001564657">
    <property type="component" value="Unassembled WGS sequence"/>
</dbReference>
<accession>A0ABV4BP68</accession>
<keyword evidence="4" id="KW-1185">Reference proteome</keyword>
<proteinExistence type="predicted"/>
<dbReference type="Pfam" id="PF12844">
    <property type="entry name" value="HTH_19"/>
    <property type="match status" value="1"/>
</dbReference>
<dbReference type="SUPFAM" id="SSF47413">
    <property type="entry name" value="lambda repressor-like DNA-binding domains"/>
    <property type="match status" value="1"/>
</dbReference>
<dbReference type="Gene3D" id="1.10.260.40">
    <property type="entry name" value="lambda repressor-like DNA-binding domains"/>
    <property type="match status" value="1"/>
</dbReference>
<keyword evidence="1" id="KW-0812">Transmembrane</keyword>
<reference evidence="3 4" key="1">
    <citation type="submission" date="2024-08" db="EMBL/GenBank/DDBJ databases">
        <title>Clostridium lapicellarii sp. nov., and Clostridium renhuaiense sp. nov., two species isolated from the mud in a fermentation cellar used for producing sauce-flavour Chinese liquors.</title>
        <authorList>
            <person name="Yang F."/>
            <person name="Wang H."/>
            <person name="Chen L.Q."/>
            <person name="Zhou N."/>
            <person name="Lu J.J."/>
            <person name="Pu X.X."/>
            <person name="Wan B."/>
            <person name="Wang L."/>
            <person name="Liu S.J."/>
        </authorList>
    </citation>
    <scope>NUCLEOTIDE SEQUENCE [LARGE SCALE GENOMIC DNA]</scope>
    <source>
        <strain evidence="3 4">MT-5</strain>
    </source>
</reference>
<dbReference type="InterPro" id="IPR001387">
    <property type="entry name" value="Cro/C1-type_HTH"/>
</dbReference>
<sequence>MYIIQYVFYRIFYADYILFPAIYIINHGINRSGFSAASRQWNKIATFKAITILKDSQITTNTVGDKIKKYRLISNLSQRKLAKLTKTSKTRIYSFEYNKLCPKLELLNKMAEIFKIDAKQFMDDYLLFIYNPNYKNFFIELKAKNDWTYRDIKNILGFSLSNYLTWQKGIKISKINYIKLRNALFKLKIYDMKKYIIY</sequence>
<evidence type="ECO:0000259" key="2">
    <source>
        <dbReference type="PROSITE" id="PS50943"/>
    </source>
</evidence>
<protein>
    <submittedName>
        <fullName evidence="3">Helix-turn-helix domain-containing protein</fullName>
    </submittedName>
</protein>
<feature type="transmembrane region" description="Helical" evidence="1">
    <location>
        <begin position="6"/>
        <end position="25"/>
    </location>
</feature>
<organism evidence="3 4">
    <name type="scientific">Clostridium moutaii</name>
    <dbReference type="NCBI Taxonomy" id="3240932"/>
    <lineage>
        <taxon>Bacteria</taxon>
        <taxon>Bacillati</taxon>
        <taxon>Bacillota</taxon>
        <taxon>Clostridia</taxon>
        <taxon>Eubacteriales</taxon>
        <taxon>Clostridiaceae</taxon>
        <taxon>Clostridium</taxon>
    </lineage>
</organism>
<dbReference type="SMART" id="SM00530">
    <property type="entry name" value="HTH_XRE"/>
    <property type="match status" value="1"/>
</dbReference>
<dbReference type="EMBL" id="JBGEWD010000003">
    <property type="protein sequence ID" value="MEY7999431.1"/>
    <property type="molecule type" value="Genomic_DNA"/>
</dbReference>
<keyword evidence="1" id="KW-1133">Transmembrane helix</keyword>
<evidence type="ECO:0000256" key="1">
    <source>
        <dbReference type="SAM" id="Phobius"/>
    </source>
</evidence>
<comment type="caution">
    <text evidence="3">The sequence shown here is derived from an EMBL/GenBank/DDBJ whole genome shotgun (WGS) entry which is preliminary data.</text>
</comment>
<keyword evidence="1" id="KW-0472">Membrane</keyword>
<dbReference type="PROSITE" id="PS50943">
    <property type="entry name" value="HTH_CROC1"/>
    <property type="match status" value="1"/>
</dbReference>
<dbReference type="InterPro" id="IPR010982">
    <property type="entry name" value="Lambda_DNA-bd_dom_sf"/>
</dbReference>
<gene>
    <name evidence="3" type="ORF">AB8U03_04325</name>
</gene>
<evidence type="ECO:0000313" key="3">
    <source>
        <dbReference type="EMBL" id="MEY7999431.1"/>
    </source>
</evidence>